<dbReference type="EMBL" id="IACK01067759">
    <property type="protein sequence ID" value="LAA76367.1"/>
    <property type="molecule type" value="Transcribed_RNA"/>
</dbReference>
<organism evidence="2">
    <name type="scientific">Micrurus lemniscatus lemniscatus</name>
    <dbReference type="NCBI Taxonomy" id="129467"/>
    <lineage>
        <taxon>Eukaryota</taxon>
        <taxon>Metazoa</taxon>
        <taxon>Chordata</taxon>
        <taxon>Craniata</taxon>
        <taxon>Vertebrata</taxon>
        <taxon>Euteleostomi</taxon>
        <taxon>Lepidosauria</taxon>
        <taxon>Squamata</taxon>
        <taxon>Bifurcata</taxon>
        <taxon>Unidentata</taxon>
        <taxon>Episquamata</taxon>
        <taxon>Toxicofera</taxon>
        <taxon>Serpentes</taxon>
        <taxon>Colubroidea</taxon>
        <taxon>Elapidae</taxon>
        <taxon>Elapinae</taxon>
        <taxon>Micrurus</taxon>
    </lineage>
</organism>
<proteinExistence type="predicted"/>
<accession>A0A2D4HWM6</accession>
<feature type="chain" id="PRO_5013844346" description="Secreted protein" evidence="1">
    <location>
        <begin position="24"/>
        <end position="140"/>
    </location>
</feature>
<dbReference type="AlphaFoldDB" id="A0A2D4HWM6"/>
<reference evidence="2" key="2">
    <citation type="submission" date="2017-11" db="EMBL/GenBank/DDBJ databases">
        <title>Coralsnake Venomics: Analyses of Venom Gland Transcriptomes and Proteomes of Six Brazilian Taxa.</title>
        <authorList>
            <person name="Aird S.D."/>
            <person name="Jorge da Silva N."/>
            <person name="Qiu L."/>
            <person name="Villar-Briones A."/>
            <person name="Aparecida-Saddi V."/>
            <person name="Campos-Telles M.P."/>
            <person name="Grau M."/>
            <person name="Mikheyev A.S."/>
        </authorList>
    </citation>
    <scope>NUCLEOTIDE SEQUENCE</scope>
    <source>
        <tissue evidence="2">Venom_gland</tissue>
    </source>
</reference>
<sequence length="140" mass="15136">MKAWKGCFMISKALLVVVRRGTASGSCNHGLSAWQPVRPVPHAHLPPFAIFSAGFPRKPMGKTAGKIASYCHLTKDFPTLHPPVMVESSVGCRNKAGLFRSELGFFSPASLPCMGSCLLSCRLSWRLSSALQVIKCPASY</sequence>
<evidence type="ECO:0000313" key="2">
    <source>
        <dbReference type="EMBL" id="LAA76367.1"/>
    </source>
</evidence>
<feature type="signal peptide" evidence="1">
    <location>
        <begin position="1"/>
        <end position="23"/>
    </location>
</feature>
<evidence type="ECO:0000256" key="1">
    <source>
        <dbReference type="SAM" id="SignalP"/>
    </source>
</evidence>
<reference evidence="2" key="1">
    <citation type="submission" date="2017-07" db="EMBL/GenBank/DDBJ databases">
        <authorList>
            <person name="Mikheyev A."/>
            <person name="Grau M."/>
        </authorList>
    </citation>
    <scope>NUCLEOTIDE SEQUENCE</scope>
    <source>
        <tissue evidence="2">Venom_gland</tissue>
    </source>
</reference>
<evidence type="ECO:0008006" key="3">
    <source>
        <dbReference type="Google" id="ProtNLM"/>
    </source>
</evidence>
<name>A0A2D4HWM6_MICLE</name>
<keyword evidence="1" id="KW-0732">Signal</keyword>
<protein>
    <recommendedName>
        <fullName evidence="3">Secreted protein</fullName>
    </recommendedName>
</protein>